<dbReference type="EMBL" id="OCMU01000001">
    <property type="protein sequence ID" value="SOD16520.1"/>
    <property type="molecule type" value="Genomic_DNA"/>
</dbReference>
<feature type="domain" description="HTH crp-type" evidence="4">
    <location>
        <begin position="153"/>
        <end position="214"/>
    </location>
</feature>
<reference evidence="6 7" key="1">
    <citation type="submission" date="2017-09" db="EMBL/GenBank/DDBJ databases">
        <authorList>
            <person name="Ehlers B."/>
            <person name="Leendertz F.H."/>
        </authorList>
    </citation>
    <scope>NUCLEOTIDE SEQUENCE [LARGE SCALE GENOMIC DNA]</scope>
    <source>
        <strain evidence="6 7">Nm42</strain>
    </source>
</reference>
<evidence type="ECO:0000313" key="5">
    <source>
        <dbReference type="EMBL" id="SOD16520.1"/>
    </source>
</evidence>
<dbReference type="InterPro" id="IPR018490">
    <property type="entry name" value="cNMP-bd_dom_sf"/>
</dbReference>
<proteinExistence type="predicted"/>
<dbReference type="Gene3D" id="2.60.120.10">
    <property type="entry name" value="Jelly Rolls"/>
    <property type="match status" value="1"/>
</dbReference>
<evidence type="ECO:0000259" key="4">
    <source>
        <dbReference type="Pfam" id="PF13545"/>
    </source>
</evidence>
<organism evidence="6 7">
    <name type="scientific">Nitrosomonas ureae</name>
    <dbReference type="NCBI Taxonomy" id="44577"/>
    <lineage>
        <taxon>Bacteria</taxon>
        <taxon>Pseudomonadati</taxon>
        <taxon>Pseudomonadota</taxon>
        <taxon>Betaproteobacteria</taxon>
        <taxon>Nitrosomonadales</taxon>
        <taxon>Nitrosomonadaceae</taxon>
        <taxon>Nitrosomonas</taxon>
    </lineage>
</organism>
<dbReference type="PANTHER" id="PTHR24567:SF74">
    <property type="entry name" value="HTH-TYPE TRANSCRIPTIONAL REGULATOR ARCR"/>
    <property type="match status" value="1"/>
</dbReference>
<dbReference type="EMBL" id="OCMU01000003">
    <property type="protein sequence ID" value="SOD22440.1"/>
    <property type="molecule type" value="Genomic_DNA"/>
</dbReference>
<dbReference type="AlphaFoldDB" id="A0A286AKK7"/>
<evidence type="ECO:0000256" key="3">
    <source>
        <dbReference type="ARBA" id="ARBA00023163"/>
    </source>
</evidence>
<dbReference type="SUPFAM" id="SSF51206">
    <property type="entry name" value="cAMP-binding domain-like"/>
    <property type="match status" value="1"/>
</dbReference>
<dbReference type="Gene3D" id="1.10.10.10">
    <property type="entry name" value="Winged helix-like DNA-binding domain superfamily/Winged helix DNA-binding domain"/>
    <property type="match status" value="1"/>
</dbReference>
<evidence type="ECO:0000313" key="6">
    <source>
        <dbReference type="EMBL" id="SOD22440.1"/>
    </source>
</evidence>
<keyword evidence="3" id="KW-0804">Transcription</keyword>
<protein>
    <submittedName>
        <fullName evidence="6">cAMP-binding domain of CRP or a regulatory subunit of cAMP-dependent protein kinases</fullName>
    </submittedName>
</protein>
<dbReference type="GO" id="GO:0003677">
    <property type="term" value="F:DNA binding"/>
    <property type="evidence" value="ECO:0007669"/>
    <property type="project" value="UniProtKB-KW"/>
</dbReference>
<keyword evidence="1" id="KW-0805">Transcription regulation</keyword>
<dbReference type="InterPro" id="IPR014710">
    <property type="entry name" value="RmlC-like_jellyroll"/>
</dbReference>
<keyword evidence="2" id="KW-0238">DNA-binding</keyword>
<dbReference type="SUPFAM" id="SSF46785">
    <property type="entry name" value="Winged helix' DNA-binding domain"/>
    <property type="match status" value="1"/>
</dbReference>
<dbReference type="InterPro" id="IPR036388">
    <property type="entry name" value="WH-like_DNA-bd_sf"/>
</dbReference>
<evidence type="ECO:0000313" key="7">
    <source>
        <dbReference type="Proteomes" id="UP000219335"/>
    </source>
</evidence>
<dbReference type="GO" id="GO:0003700">
    <property type="term" value="F:DNA-binding transcription factor activity"/>
    <property type="evidence" value="ECO:0007669"/>
    <property type="project" value="TreeGrafter"/>
</dbReference>
<dbReference type="PANTHER" id="PTHR24567">
    <property type="entry name" value="CRP FAMILY TRANSCRIPTIONAL REGULATORY PROTEIN"/>
    <property type="match status" value="1"/>
</dbReference>
<dbReference type="Pfam" id="PF13545">
    <property type="entry name" value="HTH_Crp_2"/>
    <property type="match status" value="1"/>
</dbReference>
<keyword evidence="6" id="KW-0808">Transferase</keyword>
<dbReference type="GO" id="GO:0005829">
    <property type="term" value="C:cytosol"/>
    <property type="evidence" value="ECO:0007669"/>
    <property type="project" value="TreeGrafter"/>
</dbReference>
<accession>A0A286AKK7</accession>
<dbReference type="GO" id="GO:0016301">
    <property type="term" value="F:kinase activity"/>
    <property type="evidence" value="ECO:0007669"/>
    <property type="project" value="UniProtKB-KW"/>
</dbReference>
<evidence type="ECO:0000256" key="1">
    <source>
        <dbReference type="ARBA" id="ARBA00023015"/>
    </source>
</evidence>
<gene>
    <name evidence="5" type="ORF">SAMN06297164_0605</name>
    <name evidence="6" type="ORF">SAMN06297164_3482</name>
</gene>
<sequence>MDLSLFTCRNTVLKNLPQLDFKTVIHHCKLVQLQPGEVVNDTDMNIETIFFPIDCIISLVYESFNGKATEIASIGNDGVMGSEICLNENPSKFTAITTHAGWAYRMKKSAFLEQFNNLETFRYNILNYLQNQNTQIAYTGICNKLHKLEQQYCKFLLLCKDWVQGELLFTQEKIAYVLGVRRESITDTAMKLSNAEIIDYQRGKIQILNPQALETHSCECYHAIKSTLKYENVIPQTILYKTA</sequence>
<dbReference type="InterPro" id="IPR012318">
    <property type="entry name" value="HTH_CRP"/>
</dbReference>
<name>A0A286AKK7_9PROT</name>
<dbReference type="Proteomes" id="UP000219335">
    <property type="component" value="Unassembled WGS sequence"/>
</dbReference>
<dbReference type="InterPro" id="IPR036390">
    <property type="entry name" value="WH_DNA-bd_sf"/>
</dbReference>
<keyword evidence="6" id="KW-0418">Kinase</keyword>
<dbReference type="InterPro" id="IPR050397">
    <property type="entry name" value="Env_Response_Regulators"/>
</dbReference>
<evidence type="ECO:0000256" key="2">
    <source>
        <dbReference type="ARBA" id="ARBA00023125"/>
    </source>
</evidence>